<protein>
    <recommendedName>
        <fullName evidence="4">Platelet-derived growth factor (PDGF) family profile domain-containing protein</fullName>
    </recommendedName>
</protein>
<dbReference type="Proteomes" id="UP001445076">
    <property type="component" value="Unassembled WGS sequence"/>
</dbReference>
<name>A0AAW0X2E2_CHEQU</name>
<dbReference type="SUPFAM" id="SSF57501">
    <property type="entry name" value="Cystine-knot cytokines"/>
    <property type="match status" value="1"/>
</dbReference>
<keyword evidence="3" id="KW-1185">Reference proteome</keyword>
<proteinExistence type="predicted"/>
<accession>A0AAW0X2E2</accession>
<evidence type="ECO:0000313" key="3">
    <source>
        <dbReference type="Proteomes" id="UP001445076"/>
    </source>
</evidence>
<dbReference type="AlphaFoldDB" id="A0AAW0X2E2"/>
<evidence type="ECO:0000313" key="2">
    <source>
        <dbReference type="EMBL" id="KAK8733840.1"/>
    </source>
</evidence>
<feature type="non-terminal residue" evidence="2">
    <location>
        <position position="1"/>
    </location>
</feature>
<dbReference type="Gene3D" id="2.10.90.10">
    <property type="entry name" value="Cystine-knot cytokines"/>
    <property type="match status" value="1"/>
</dbReference>
<comment type="caution">
    <text evidence="2">The sequence shown here is derived from an EMBL/GenBank/DDBJ whole genome shotgun (WGS) entry which is preliminary data.</text>
</comment>
<sequence length="240" mass="26733">THHRGNISSVHLITAPASVIDVDCASTLSRPTVAKMVHNVLPQCRLSFMKNYGKFFIMFVIFIFGFSVGIGVLMLRKGANCDRAAPASVTMQIPVNNVQHEVNYTTENYGAPTVPRNRSGPRQDLPSAVNGVTELGMNLEKQILKQREELNTVGCQPTAHVLYVPELLGAEDALLDKKFEPEWVVVGRCLPSCSYCRSPLRCLPTQGSQRNKTFVVLTTENNKRRYHKRRVVEDTACSCQ</sequence>
<keyword evidence="1" id="KW-0472">Membrane</keyword>
<reference evidence="2 3" key="1">
    <citation type="journal article" date="2024" name="BMC Genomics">
        <title>Genome assembly of redclaw crayfish (Cherax quadricarinatus) provides insights into its immune adaptation and hypoxia tolerance.</title>
        <authorList>
            <person name="Liu Z."/>
            <person name="Zheng J."/>
            <person name="Li H."/>
            <person name="Fang K."/>
            <person name="Wang S."/>
            <person name="He J."/>
            <person name="Zhou D."/>
            <person name="Weng S."/>
            <person name="Chi M."/>
            <person name="Gu Z."/>
            <person name="He J."/>
            <person name="Li F."/>
            <person name="Wang M."/>
        </authorList>
    </citation>
    <scope>NUCLEOTIDE SEQUENCE [LARGE SCALE GENOMIC DNA]</scope>
    <source>
        <strain evidence="2">ZL_2023a</strain>
    </source>
</reference>
<evidence type="ECO:0000256" key="1">
    <source>
        <dbReference type="SAM" id="Phobius"/>
    </source>
</evidence>
<dbReference type="EMBL" id="JARKIK010000052">
    <property type="protein sequence ID" value="KAK8733840.1"/>
    <property type="molecule type" value="Genomic_DNA"/>
</dbReference>
<organism evidence="2 3">
    <name type="scientific">Cherax quadricarinatus</name>
    <name type="common">Australian red claw crayfish</name>
    <dbReference type="NCBI Taxonomy" id="27406"/>
    <lineage>
        <taxon>Eukaryota</taxon>
        <taxon>Metazoa</taxon>
        <taxon>Ecdysozoa</taxon>
        <taxon>Arthropoda</taxon>
        <taxon>Crustacea</taxon>
        <taxon>Multicrustacea</taxon>
        <taxon>Malacostraca</taxon>
        <taxon>Eumalacostraca</taxon>
        <taxon>Eucarida</taxon>
        <taxon>Decapoda</taxon>
        <taxon>Pleocyemata</taxon>
        <taxon>Astacidea</taxon>
        <taxon>Parastacoidea</taxon>
        <taxon>Parastacidae</taxon>
        <taxon>Cherax</taxon>
    </lineage>
</organism>
<gene>
    <name evidence="2" type="ORF">OTU49_006203</name>
</gene>
<evidence type="ECO:0008006" key="4">
    <source>
        <dbReference type="Google" id="ProtNLM"/>
    </source>
</evidence>
<keyword evidence="1" id="KW-0812">Transmembrane</keyword>
<feature type="transmembrane region" description="Helical" evidence="1">
    <location>
        <begin position="55"/>
        <end position="75"/>
    </location>
</feature>
<dbReference type="InterPro" id="IPR029034">
    <property type="entry name" value="Cystine-knot_cytokine"/>
</dbReference>
<keyword evidence="1" id="KW-1133">Transmembrane helix</keyword>